<dbReference type="GO" id="GO:0016579">
    <property type="term" value="P:protein deubiquitination"/>
    <property type="evidence" value="ECO:0007669"/>
    <property type="project" value="InterPro"/>
</dbReference>
<feature type="compositionally biased region" description="Basic and acidic residues" evidence="16">
    <location>
        <begin position="698"/>
        <end position="715"/>
    </location>
</feature>
<keyword evidence="15" id="KW-0863">Zinc-finger</keyword>
<evidence type="ECO:0000259" key="17">
    <source>
        <dbReference type="PROSITE" id="PS50089"/>
    </source>
</evidence>
<evidence type="ECO:0000256" key="12">
    <source>
        <dbReference type="ARBA" id="ARBA00022786"/>
    </source>
</evidence>
<dbReference type="GO" id="GO:0008270">
    <property type="term" value="F:zinc ion binding"/>
    <property type="evidence" value="ECO:0007669"/>
    <property type="project" value="UniProtKB-KW"/>
</dbReference>
<dbReference type="SMART" id="SM00698">
    <property type="entry name" value="MORN"/>
    <property type="match status" value="4"/>
</dbReference>
<feature type="region of interest" description="Disordered" evidence="16">
    <location>
        <begin position="389"/>
        <end position="473"/>
    </location>
</feature>
<keyword evidence="15" id="KW-0479">Metal-binding</keyword>
<sequence length="1772" mass="194918">MSAAATNNTSAPAGATDAVLKPSAPIPEGSREVQGIDFNQYASRSITVEELVGGYANMGFQATSVGEAVRIINDMRAWRDPAEGQGTTIFLGYTSNLISSGLRETLRYLVQHKHVAAVVTTAGGVEEDFIKCLAPTYLGSFSTPGAGLRQQGMNRIGNLVVPNSNYCAFEDWVVPILDTMLEEQEASKKTDEPLHWTPSKVIHRLGKEINDERSVYYWAWKNDIPVFCPALTDGSLGDMLYFHTFKSSPEQLRVDIVEDIRKINTIAVRAKRTGMIVLGGGIVKHHIANANLMRNGAESAVYINTAQEFDGSDAGARPDEAVSWGKIKVDGDSVKVYAEATIVFPLIVAATFARPCPVPDSADSTLCTWTSISQYLRCFTLSTNQSTQIATSQSRPPLHFGQQPSSPQQPADHALHAPTPASPSPPPPADVDMSSSATTLAPAGQRHDREAEGLANGPVEEPTLLPGEREPDTNTVVEVAALEDDTMDTTPDVDAGLVLADASVGPLEAAAAPAVASADGAAGELGSDQLPLVAPSGDAADSQNPPPIDPPPPADPNAEPPPPPPPVEPVRSDSETSDDDDSGLQPWHPMQEDTSAPDEAELKEMEASTEHSALDHEYWENKTFLPLEEPEYTAGDVGRISWSIDAYNGTREKPNRDIVMKSDVVTVGGHQWQIKFYPKGNDSDYLSVYLECLSVVDPKKKDDDDKSEASSRTEDPPEDPMETTEIAPGKETAPPPPPPQETPPTSTTVGTTPTEPQHAPLPLLDGKSIPKRKSVAAQVSVVLYNPTEPRVHYHKTALHRFCSGSPDWGWTRFHGPYYDIAHRMRGNRAPLLQSDKLAFTGYIRIVEDDTNCLWEHHSRENPWDSFAMTGLQSLVLGEDASAPGGNMISAVASWLLFKPFRTVLYAINTPDPNDEPFTRPKPLVTALQKVLYMLRTQVEPGAGAVPLDDVLDALDWYGIHDHLEKVDVIETWEILRAKLEEELHGTAQADALMSLFGPKRDYSTGIPTYQVPVRGVESMQKAVDSATNFTVPGQPLPQMLTVELDRQDFDVKTRSYVKLLDKVTLDDRLTIGDTSYTLYGFVVHKQTLQSYVYQPLFRPEGPGSRWYSYSDSKDENRVKCLTKREAVDEHEGQLGTGQVIGNDPVAYVAMYIRDDIAASVFNADAETEQWTVPDWVRAEVEKDKASAIPPPMSLPPVDPSAVGGETEVKEQKEPAKSYEFHVVDSRTFKDHEGPGFFDAYSTKFTNNIQIGTDFTCEKITATLAPLFPDIQDRRQILFWFLDPVRGSLGRPQLMSTGKTLYSRGAFDRYTESKDWTLAEAPVECRFIWVHIIDFAELPELPKPEETKPELAETAPVVPTLTDEMQAEISHVDDERAATPPQEEVAPHTEDTPMSDPDEPIDAPTEPQALEIDNVASVTNIEGLDTAMVEVESAEVPDPPSVDVLIPESTALGDTEMGGTQEDLLLPPPPPISIPPELSQPPPPARPQTPDPPPEEIYFFLKLWNAEKQILESRGSHVCLRSARVDETVVKLLGFPMEDKKKVELFEEDELTTTRTIKHRRSFAQLDLQNTAIIIASPPITAEQRSALADHAVFADPQGYLAHRALARNFPHKMNGHVTYNYFSDQYYKGEIKNGYRHGHGERIYHSGATYSGSFRLNQCHGHGLYTFQNGDTYDGDWVNNQQHGSGTFVEAASGNTYVGGWKNDKKFGEGVTHWKNAQEAERLCRICWDEPAEAAFYDCGHVVACLPCAREVQSCPVCRKRVLSAMKLYYVA</sequence>
<evidence type="ECO:0000256" key="6">
    <source>
        <dbReference type="ARBA" id="ARBA00009892"/>
    </source>
</evidence>
<feature type="region of interest" description="Disordered" evidence="16">
    <location>
        <begin position="1"/>
        <end position="31"/>
    </location>
</feature>
<proteinExistence type="inferred from homology"/>
<dbReference type="InterPro" id="IPR029035">
    <property type="entry name" value="DHS-like_NAD/FAD-binding_dom"/>
</dbReference>
<evidence type="ECO:0000256" key="7">
    <source>
        <dbReference type="ARBA" id="ARBA00012683"/>
    </source>
</evidence>
<evidence type="ECO:0000313" key="20">
    <source>
        <dbReference type="Proteomes" id="UP000799424"/>
    </source>
</evidence>
<dbReference type="FunFam" id="3.40.910.10:FF:000003">
    <property type="entry name" value="Deoxyhypusine synthase"/>
    <property type="match status" value="1"/>
</dbReference>
<name>A0A6A6ZTP2_9PLEO</name>
<dbReference type="InterPro" id="IPR038765">
    <property type="entry name" value="Papain-like_cys_pep_sf"/>
</dbReference>
<keyword evidence="11" id="KW-0677">Repeat</keyword>
<evidence type="ECO:0000256" key="1">
    <source>
        <dbReference type="ARBA" id="ARBA00000952"/>
    </source>
</evidence>
<keyword evidence="12" id="KW-0833">Ubl conjugation pathway</keyword>
<keyword evidence="14" id="KW-0386">Hypusine biosynthesis</keyword>
<evidence type="ECO:0000256" key="15">
    <source>
        <dbReference type="PROSITE-ProRule" id="PRU00175"/>
    </source>
</evidence>
<comment type="catalytic activity">
    <reaction evidence="1">
        <text>[eIF5A protein]-L-lysine + spermidine = [eIF5A protein]-deoxyhypusine + propane-1,3-diamine</text>
        <dbReference type="Rhea" id="RHEA:33299"/>
        <dbReference type="Rhea" id="RHEA-COMP:10143"/>
        <dbReference type="Rhea" id="RHEA-COMP:10144"/>
        <dbReference type="ChEBI" id="CHEBI:29969"/>
        <dbReference type="ChEBI" id="CHEBI:57484"/>
        <dbReference type="ChEBI" id="CHEBI:57834"/>
        <dbReference type="ChEBI" id="CHEBI:82657"/>
        <dbReference type="EC" id="2.5.1.46"/>
    </reaction>
</comment>
<dbReference type="EC" id="2.5.1.46" evidence="7"/>
<reference evidence="19" key="1">
    <citation type="journal article" date="2020" name="Stud. Mycol.">
        <title>101 Dothideomycetes genomes: a test case for predicting lifestyles and emergence of pathogens.</title>
        <authorList>
            <person name="Haridas S."/>
            <person name="Albert R."/>
            <person name="Binder M."/>
            <person name="Bloem J."/>
            <person name="Labutti K."/>
            <person name="Salamov A."/>
            <person name="Andreopoulos B."/>
            <person name="Baker S."/>
            <person name="Barry K."/>
            <person name="Bills G."/>
            <person name="Bluhm B."/>
            <person name="Cannon C."/>
            <person name="Castanera R."/>
            <person name="Culley D."/>
            <person name="Daum C."/>
            <person name="Ezra D."/>
            <person name="Gonzalez J."/>
            <person name="Henrissat B."/>
            <person name="Kuo A."/>
            <person name="Liang C."/>
            <person name="Lipzen A."/>
            <person name="Lutzoni F."/>
            <person name="Magnuson J."/>
            <person name="Mondo S."/>
            <person name="Nolan M."/>
            <person name="Ohm R."/>
            <person name="Pangilinan J."/>
            <person name="Park H.-J."/>
            <person name="Ramirez L."/>
            <person name="Alfaro M."/>
            <person name="Sun H."/>
            <person name="Tritt A."/>
            <person name="Yoshinaga Y."/>
            <person name="Zwiers L.-H."/>
            <person name="Turgeon B."/>
            <person name="Goodwin S."/>
            <person name="Spatafora J."/>
            <person name="Crous P."/>
            <person name="Grigoriev I."/>
        </authorList>
    </citation>
    <scope>NUCLEOTIDE SEQUENCE</scope>
    <source>
        <strain evidence="19">CBS 113818</strain>
    </source>
</reference>
<dbReference type="NCBIfam" id="TIGR00321">
    <property type="entry name" value="dhys"/>
    <property type="match status" value="1"/>
</dbReference>
<comment type="pathway">
    <text evidence="5">Protein modification; eIF5A hypusination.</text>
</comment>
<dbReference type="SUPFAM" id="SSF57850">
    <property type="entry name" value="RING/U-box"/>
    <property type="match status" value="1"/>
</dbReference>
<dbReference type="Pfam" id="PF13920">
    <property type="entry name" value="zf-C3HC4_3"/>
    <property type="match status" value="1"/>
</dbReference>
<dbReference type="Pfam" id="PF02493">
    <property type="entry name" value="MORN"/>
    <property type="match status" value="4"/>
</dbReference>
<feature type="region of interest" description="Disordered" evidence="16">
    <location>
        <begin position="698"/>
        <end position="769"/>
    </location>
</feature>
<dbReference type="PROSITE" id="PS50089">
    <property type="entry name" value="ZF_RING_2"/>
    <property type="match status" value="1"/>
</dbReference>
<dbReference type="SUPFAM" id="SSF54001">
    <property type="entry name" value="Cysteine proteinases"/>
    <property type="match status" value="1"/>
</dbReference>
<dbReference type="InterPro" id="IPR008974">
    <property type="entry name" value="TRAF-like"/>
</dbReference>
<gene>
    <name evidence="19" type="ORF">CC86DRAFT_327548</name>
</gene>
<dbReference type="Pfam" id="PF00443">
    <property type="entry name" value="UCH"/>
    <property type="match status" value="1"/>
</dbReference>
<dbReference type="InterPro" id="IPR003409">
    <property type="entry name" value="MORN"/>
</dbReference>
<feature type="compositionally biased region" description="Pro residues" evidence="16">
    <location>
        <begin position="733"/>
        <end position="742"/>
    </location>
</feature>
<feature type="domain" description="RING-type" evidence="17">
    <location>
        <begin position="1724"/>
        <end position="1759"/>
    </location>
</feature>
<feature type="domain" description="MATH" evidence="18">
    <location>
        <begin position="637"/>
        <end position="692"/>
    </location>
</feature>
<evidence type="ECO:0000256" key="2">
    <source>
        <dbReference type="ARBA" id="ARBA00001911"/>
    </source>
</evidence>
<evidence type="ECO:0000256" key="10">
    <source>
        <dbReference type="ARBA" id="ARBA00022679"/>
    </source>
</evidence>
<comment type="cofactor">
    <cofactor evidence="2">
        <name>NAD(+)</name>
        <dbReference type="ChEBI" id="CHEBI:57540"/>
    </cofactor>
</comment>
<dbReference type="InterPro" id="IPR001841">
    <property type="entry name" value="Znf_RING"/>
</dbReference>
<evidence type="ECO:0000256" key="13">
    <source>
        <dbReference type="ARBA" id="ARBA00023027"/>
    </source>
</evidence>
<dbReference type="Pfam" id="PF22486">
    <property type="entry name" value="MATH_2"/>
    <property type="match status" value="1"/>
</dbReference>
<comment type="function">
    <text evidence="3">Catalyzes the NAD-dependent oxidative cleavage of spermidine and the subsequent transfer of the butylamine moiety of spermidine to the epsilon-amino group of a specific lysine residue of the eIF-5A precursor protein to form the intermediate deoxyhypusine residue.</text>
</comment>
<dbReference type="InterPro" id="IPR024729">
    <property type="entry name" value="USP7_ICP0-binding_dom"/>
</dbReference>
<feature type="region of interest" description="Disordered" evidence="16">
    <location>
        <begin position="521"/>
        <end position="614"/>
    </location>
</feature>
<evidence type="ECO:0000256" key="4">
    <source>
        <dbReference type="ARBA" id="ARBA00004496"/>
    </source>
</evidence>
<dbReference type="Proteomes" id="UP000799424">
    <property type="component" value="Unassembled WGS sequence"/>
</dbReference>
<dbReference type="Gene3D" id="2.60.210.10">
    <property type="entry name" value="Apoptosis, Tumor Necrosis Factor Receptor Associated Protein 2, Chain A"/>
    <property type="match status" value="1"/>
</dbReference>
<keyword evidence="13" id="KW-0520">NAD</keyword>
<feature type="region of interest" description="Disordered" evidence="16">
    <location>
        <begin position="1451"/>
        <end position="1493"/>
    </location>
</feature>
<feature type="compositionally biased region" description="Pro residues" evidence="16">
    <location>
        <begin position="544"/>
        <end position="568"/>
    </location>
</feature>
<keyword evidence="15" id="KW-0862">Zinc</keyword>
<evidence type="ECO:0000259" key="18">
    <source>
        <dbReference type="PROSITE" id="PS50144"/>
    </source>
</evidence>
<evidence type="ECO:0000256" key="11">
    <source>
        <dbReference type="ARBA" id="ARBA00022737"/>
    </source>
</evidence>
<accession>A0A6A6ZTP2</accession>
<dbReference type="Gene3D" id="3.30.40.10">
    <property type="entry name" value="Zinc/RING finger domain, C3HC4 (zinc finger)"/>
    <property type="match status" value="1"/>
</dbReference>
<dbReference type="Gene3D" id="3.10.20.90">
    <property type="entry name" value="Phosphatidylinositol 3-kinase Catalytic Subunit, Chain A, domain 1"/>
    <property type="match status" value="1"/>
</dbReference>
<evidence type="ECO:0000256" key="9">
    <source>
        <dbReference type="ARBA" id="ARBA00022490"/>
    </source>
</evidence>
<evidence type="ECO:0000313" key="19">
    <source>
        <dbReference type="EMBL" id="KAF2823695.1"/>
    </source>
</evidence>
<evidence type="ECO:0000256" key="5">
    <source>
        <dbReference type="ARBA" id="ARBA00005041"/>
    </source>
</evidence>
<dbReference type="InterPro" id="IPR002083">
    <property type="entry name" value="MATH/TRAF_dom"/>
</dbReference>
<feature type="compositionally biased region" description="Low complexity" evidence="16">
    <location>
        <begin position="1"/>
        <end position="16"/>
    </location>
</feature>
<dbReference type="InterPro" id="IPR002773">
    <property type="entry name" value="Deoxyhypusine_synthase"/>
</dbReference>
<protein>
    <recommendedName>
        <fullName evidence="8">Deoxyhypusine synthase</fullName>
        <ecNumber evidence="7">2.5.1.46</ecNumber>
    </recommendedName>
</protein>
<feature type="compositionally biased region" description="Pro residues" evidence="16">
    <location>
        <begin position="1465"/>
        <end position="1491"/>
    </location>
</feature>
<dbReference type="EMBL" id="MU006231">
    <property type="protein sequence ID" value="KAF2823695.1"/>
    <property type="molecule type" value="Genomic_DNA"/>
</dbReference>
<evidence type="ECO:0000256" key="3">
    <source>
        <dbReference type="ARBA" id="ARBA00002823"/>
    </source>
</evidence>
<dbReference type="GO" id="GO:0005737">
    <property type="term" value="C:cytoplasm"/>
    <property type="evidence" value="ECO:0007669"/>
    <property type="project" value="UniProtKB-SubCell"/>
</dbReference>
<dbReference type="InterPro" id="IPR036982">
    <property type="entry name" value="Deoxyhypusine_synthase_sf"/>
</dbReference>
<dbReference type="Gene3D" id="3.90.70.10">
    <property type="entry name" value="Cysteine proteinases"/>
    <property type="match status" value="1"/>
</dbReference>
<dbReference type="Pfam" id="PF01916">
    <property type="entry name" value="DS"/>
    <property type="match status" value="1"/>
</dbReference>
<dbReference type="GO" id="GO:0004843">
    <property type="term" value="F:cysteine-type deubiquitinase activity"/>
    <property type="evidence" value="ECO:0007669"/>
    <property type="project" value="InterPro"/>
</dbReference>
<dbReference type="Pfam" id="PF12436">
    <property type="entry name" value="USP7_ICP0_bdg"/>
    <property type="match status" value="1"/>
</dbReference>
<dbReference type="InterPro" id="IPR001394">
    <property type="entry name" value="Peptidase_C19_UCH"/>
</dbReference>
<dbReference type="InterPro" id="IPR013083">
    <property type="entry name" value="Znf_RING/FYVE/PHD"/>
</dbReference>
<feature type="compositionally biased region" description="Low complexity" evidence="16">
    <location>
        <begin position="743"/>
        <end position="756"/>
    </location>
</feature>
<dbReference type="SUPFAM" id="SSF82185">
    <property type="entry name" value="Histone H3 K4-specific methyltransferase SET7/9 N-terminal domain"/>
    <property type="match status" value="1"/>
</dbReference>
<dbReference type="SUPFAM" id="SSF52467">
    <property type="entry name" value="DHS-like NAD/FAD-binding domain"/>
    <property type="match status" value="1"/>
</dbReference>
<dbReference type="Gene3D" id="3.40.910.10">
    <property type="entry name" value="Deoxyhypusine synthase"/>
    <property type="match status" value="1"/>
</dbReference>
<dbReference type="Gene3D" id="2.20.110.10">
    <property type="entry name" value="Histone H3 K4-specific methyltransferase SET7/9 N-terminal domain"/>
    <property type="match status" value="1"/>
</dbReference>
<comment type="similarity">
    <text evidence="6">Belongs to the deoxyhypusine synthase family.</text>
</comment>
<dbReference type="GO" id="GO:0034038">
    <property type="term" value="F:deoxyhypusine synthase activity"/>
    <property type="evidence" value="ECO:0007669"/>
    <property type="project" value="UniProtKB-EC"/>
</dbReference>
<evidence type="ECO:0000256" key="14">
    <source>
        <dbReference type="ARBA" id="ARBA00023256"/>
    </source>
</evidence>
<evidence type="ECO:0000256" key="8">
    <source>
        <dbReference type="ARBA" id="ARBA00020607"/>
    </source>
</evidence>
<dbReference type="SUPFAM" id="SSF49599">
    <property type="entry name" value="TRAF domain-like"/>
    <property type="match status" value="1"/>
</dbReference>
<keyword evidence="20" id="KW-1185">Reference proteome</keyword>
<comment type="subcellular location">
    <subcellularLocation>
        <location evidence="4">Cytoplasm</location>
    </subcellularLocation>
</comment>
<organism evidence="19 20">
    <name type="scientific">Ophiobolus disseminans</name>
    <dbReference type="NCBI Taxonomy" id="1469910"/>
    <lineage>
        <taxon>Eukaryota</taxon>
        <taxon>Fungi</taxon>
        <taxon>Dikarya</taxon>
        <taxon>Ascomycota</taxon>
        <taxon>Pezizomycotina</taxon>
        <taxon>Dothideomycetes</taxon>
        <taxon>Pleosporomycetidae</taxon>
        <taxon>Pleosporales</taxon>
        <taxon>Pleosporineae</taxon>
        <taxon>Phaeosphaeriaceae</taxon>
        <taxon>Ophiobolus</taxon>
    </lineage>
</organism>
<feature type="region of interest" description="Disordered" evidence="16">
    <location>
        <begin position="1371"/>
        <end position="1404"/>
    </location>
</feature>
<evidence type="ECO:0000256" key="16">
    <source>
        <dbReference type="SAM" id="MobiDB-lite"/>
    </source>
</evidence>
<dbReference type="OrthoDB" id="294378at2759"/>
<dbReference type="PANTHER" id="PTHR11703:SF0">
    <property type="entry name" value="DEOXYHYPUSINE SYNTHASE"/>
    <property type="match status" value="1"/>
</dbReference>
<dbReference type="PROSITE" id="PS50144">
    <property type="entry name" value="MATH"/>
    <property type="match status" value="1"/>
</dbReference>
<feature type="compositionally biased region" description="Pro residues" evidence="16">
    <location>
        <begin position="420"/>
        <end position="429"/>
    </location>
</feature>
<dbReference type="PANTHER" id="PTHR11703">
    <property type="entry name" value="DEOXYHYPUSINE SYNTHASE"/>
    <property type="match status" value="1"/>
</dbReference>
<keyword evidence="9" id="KW-0963">Cytoplasm</keyword>
<feature type="compositionally biased region" description="Basic and acidic residues" evidence="16">
    <location>
        <begin position="600"/>
        <end position="614"/>
    </location>
</feature>
<keyword evidence="10" id="KW-0808">Transferase</keyword>